<feature type="chain" id="PRO_5043909701" description="Cadherin domain-containing protein" evidence="12">
    <location>
        <begin position="22"/>
        <end position="689"/>
    </location>
</feature>
<evidence type="ECO:0000259" key="13">
    <source>
        <dbReference type="PROSITE" id="PS50268"/>
    </source>
</evidence>
<evidence type="ECO:0000256" key="4">
    <source>
        <dbReference type="ARBA" id="ARBA00022729"/>
    </source>
</evidence>
<dbReference type="Pfam" id="PF00028">
    <property type="entry name" value="Cadherin"/>
    <property type="match status" value="2"/>
</dbReference>
<evidence type="ECO:0000256" key="11">
    <source>
        <dbReference type="PROSITE-ProRule" id="PRU00043"/>
    </source>
</evidence>
<dbReference type="SMART" id="SM00112">
    <property type="entry name" value="CA"/>
    <property type="match status" value="2"/>
</dbReference>
<evidence type="ECO:0000313" key="14">
    <source>
        <dbReference type="EMBL" id="CAL5129424.1"/>
    </source>
</evidence>
<dbReference type="PANTHER" id="PTHR24028">
    <property type="entry name" value="CADHERIN-87A"/>
    <property type="match status" value="1"/>
</dbReference>
<dbReference type="InterPro" id="IPR002126">
    <property type="entry name" value="Cadherin-like_dom"/>
</dbReference>
<name>A0AAV2SZU6_CALDB</name>
<dbReference type="PRINTS" id="PR00205">
    <property type="entry name" value="CADHERIN"/>
</dbReference>
<proteinExistence type="predicted"/>
<evidence type="ECO:0000256" key="8">
    <source>
        <dbReference type="ARBA" id="ARBA00022989"/>
    </source>
</evidence>
<dbReference type="InterPro" id="IPR015919">
    <property type="entry name" value="Cadherin-like_sf"/>
</dbReference>
<evidence type="ECO:0000256" key="5">
    <source>
        <dbReference type="ARBA" id="ARBA00022737"/>
    </source>
</evidence>
<evidence type="ECO:0000256" key="6">
    <source>
        <dbReference type="ARBA" id="ARBA00022837"/>
    </source>
</evidence>
<sequence>MAVCIAFALILTTCLLGCKSALQPKSAHNDLLLKAMNYSIAEEVVVPLVLGNLVTDLGLTEFMLSVDVDKPSPRNTSKQTLSIDLIANAGQVTSDDLLAPGLPQIQIFPSNQWGWKYFRVRHKSLLTQELILTKSIDRDQMCQLVEDRNSESTDSCTCYPRPCPVTDDEYSYCEFTLTVAVYPLQPGMPIYAIRILLKDINDNAPTFQPTSSYVLSFKENDKPGTSRQLPIATDPDMCSAGDVQYSLRPQSETDQSAVYYFRLHSTNVGKETAKLSLVLIRPLDREHQDQYGLYVLASDRAITRKRRTSTLTLLVLVEDANDCRPEFVMPETMQSRKHLKDYPGGKRKCLSINETATTFQHQPIIIKIPENAPIGYLVKQIVAEDGDAGVNGKVQYSLGPRTNPVTKRLFTLDSSTGELRVSGQLDRENTPLPNGFHRITVIASDQGNPPRSSTLRFLIYLMDTNDNRPQIRLIGEKQALVSESLTEETTRRSRALWHLQPVFSQWVNPLPESWQSMNDSVELVGRQNPGAVLASIVVDDLDMGENGTVSCRIEGQLIALHENADRVGQKLQATTKSVVKLKQLLMYQDQSMNSTDGNTLAVKRVIRARRQVSPDEEKTFAWNVTQEKSYTLESVINYHYFLKQANEYSARAKLKHLIEHLSTKHIERVIRSSADPVSRQSHVLLQLTA</sequence>
<feature type="signal peptide" evidence="12">
    <location>
        <begin position="1"/>
        <end position="21"/>
    </location>
</feature>
<dbReference type="InterPro" id="IPR050174">
    <property type="entry name" value="Protocadherin/Cadherin-CA"/>
</dbReference>
<evidence type="ECO:0000256" key="3">
    <source>
        <dbReference type="ARBA" id="ARBA00022692"/>
    </source>
</evidence>
<feature type="domain" description="Cadherin" evidence="13">
    <location>
        <begin position="360"/>
        <end position="471"/>
    </location>
</feature>
<dbReference type="FunFam" id="2.60.40.60:FF:000005">
    <property type="entry name" value="Protocadherin 9"/>
    <property type="match status" value="1"/>
</dbReference>
<gene>
    <name evidence="14" type="ORF">CDAUBV1_LOCUS344</name>
</gene>
<keyword evidence="9" id="KW-0472">Membrane</keyword>
<accession>A0AAV2SZU6</accession>
<evidence type="ECO:0000256" key="10">
    <source>
        <dbReference type="ARBA" id="ARBA00023180"/>
    </source>
</evidence>
<dbReference type="PROSITE" id="PS50268">
    <property type="entry name" value="CADHERIN_2"/>
    <property type="match status" value="2"/>
</dbReference>
<dbReference type="Proteomes" id="UP001497525">
    <property type="component" value="Unassembled WGS sequence"/>
</dbReference>
<dbReference type="PROSITE" id="PS00232">
    <property type="entry name" value="CADHERIN_1"/>
    <property type="match status" value="2"/>
</dbReference>
<dbReference type="InterPro" id="IPR020894">
    <property type="entry name" value="Cadherin_CS"/>
</dbReference>
<comment type="subcellular location">
    <subcellularLocation>
        <location evidence="1">Cell membrane</location>
        <topology evidence="1">Single-pass type I membrane protein</topology>
    </subcellularLocation>
</comment>
<keyword evidence="8" id="KW-1133">Transmembrane helix</keyword>
<dbReference type="SUPFAM" id="SSF49313">
    <property type="entry name" value="Cadherin-like"/>
    <property type="match status" value="2"/>
</dbReference>
<protein>
    <recommendedName>
        <fullName evidence="13">Cadherin domain-containing protein</fullName>
    </recommendedName>
</protein>
<dbReference type="Gene3D" id="2.60.40.60">
    <property type="entry name" value="Cadherins"/>
    <property type="match status" value="3"/>
</dbReference>
<evidence type="ECO:0000256" key="2">
    <source>
        <dbReference type="ARBA" id="ARBA00022475"/>
    </source>
</evidence>
<keyword evidence="5" id="KW-0677">Repeat</keyword>
<dbReference type="GO" id="GO:0005509">
    <property type="term" value="F:calcium ion binding"/>
    <property type="evidence" value="ECO:0007669"/>
    <property type="project" value="UniProtKB-UniRule"/>
</dbReference>
<keyword evidence="4 12" id="KW-0732">Signal</keyword>
<feature type="domain" description="Cadherin" evidence="13">
    <location>
        <begin position="209"/>
        <end position="327"/>
    </location>
</feature>
<dbReference type="AlphaFoldDB" id="A0AAV2SZU6"/>
<comment type="caution">
    <text evidence="14">The sequence shown here is derived from an EMBL/GenBank/DDBJ whole genome shotgun (WGS) entry which is preliminary data.</text>
</comment>
<keyword evidence="6 11" id="KW-0106">Calcium</keyword>
<dbReference type="GO" id="GO:0007156">
    <property type="term" value="P:homophilic cell adhesion via plasma membrane adhesion molecules"/>
    <property type="evidence" value="ECO:0007669"/>
    <property type="project" value="InterPro"/>
</dbReference>
<keyword evidence="10" id="KW-0325">Glycoprotein</keyword>
<reference evidence="14" key="1">
    <citation type="submission" date="2024-06" db="EMBL/GenBank/DDBJ databases">
        <authorList>
            <person name="Liu X."/>
            <person name="Lenzi L."/>
            <person name="Haldenby T S."/>
            <person name="Uol C."/>
        </authorList>
    </citation>
    <scope>NUCLEOTIDE SEQUENCE</scope>
</reference>
<dbReference type="PANTHER" id="PTHR24028:SF146">
    <property type="entry name" value="CADHERIN 96CB, ISOFORM D-RELATED"/>
    <property type="match status" value="1"/>
</dbReference>
<dbReference type="EMBL" id="CAXLJL010000001">
    <property type="protein sequence ID" value="CAL5129424.1"/>
    <property type="molecule type" value="Genomic_DNA"/>
</dbReference>
<evidence type="ECO:0000256" key="12">
    <source>
        <dbReference type="SAM" id="SignalP"/>
    </source>
</evidence>
<keyword evidence="7" id="KW-0130">Cell adhesion</keyword>
<evidence type="ECO:0000256" key="1">
    <source>
        <dbReference type="ARBA" id="ARBA00004251"/>
    </source>
</evidence>
<dbReference type="GO" id="GO:0005886">
    <property type="term" value="C:plasma membrane"/>
    <property type="evidence" value="ECO:0007669"/>
    <property type="project" value="UniProtKB-SubCell"/>
</dbReference>
<dbReference type="CDD" id="cd11304">
    <property type="entry name" value="Cadherin_repeat"/>
    <property type="match status" value="2"/>
</dbReference>
<organism evidence="14 15">
    <name type="scientific">Calicophoron daubneyi</name>
    <name type="common">Rumen fluke</name>
    <name type="synonym">Paramphistomum daubneyi</name>
    <dbReference type="NCBI Taxonomy" id="300641"/>
    <lineage>
        <taxon>Eukaryota</taxon>
        <taxon>Metazoa</taxon>
        <taxon>Spiralia</taxon>
        <taxon>Lophotrochozoa</taxon>
        <taxon>Platyhelminthes</taxon>
        <taxon>Trematoda</taxon>
        <taxon>Digenea</taxon>
        <taxon>Plagiorchiida</taxon>
        <taxon>Pronocephalata</taxon>
        <taxon>Paramphistomoidea</taxon>
        <taxon>Paramphistomidae</taxon>
        <taxon>Calicophoron</taxon>
    </lineage>
</organism>
<evidence type="ECO:0000256" key="7">
    <source>
        <dbReference type="ARBA" id="ARBA00022889"/>
    </source>
</evidence>
<evidence type="ECO:0000313" key="15">
    <source>
        <dbReference type="Proteomes" id="UP001497525"/>
    </source>
</evidence>
<evidence type="ECO:0000256" key="9">
    <source>
        <dbReference type="ARBA" id="ARBA00023136"/>
    </source>
</evidence>
<keyword evidence="3" id="KW-0812">Transmembrane</keyword>
<keyword evidence="2" id="KW-1003">Cell membrane</keyword>